<gene>
    <name evidence="1" type="ORF">GJB61_09535</name>
</gene>
<evidence type="ECO:0000313" key="1">
    <source>
        <dbReference type="EMBL" id="MRN53233.1"/>
    </source>
</evidence>
<dbReference type="EMBL" id="WJXB01000003">
    <property type="protein sequence ID" value="MRN53233.1"/>
    <property type="molecule type" value="Genomic_DNA"/>
</dbReference>
<comment type="caution">
    <text evidence="1">The sequence shown here is derived from an EMBL/GenBank/DDBJ whole genome shotgun (WGS) entry which is preliminary data.</text>
</comment>
<accession>A0A7X2H4D7</accession>
<name>A0A7X2H4D7_9BACL</name>
<reference evidence="1 2" key="1">
    <citation type="submission" date="2019-11" db="EMBL/GenBank/DDBJ databases">
        <title>Paenibacillus monticola sp. nov., a novel PGPR strain isolated from mountain sample in China.</title>
        <authorList>
            <person name="Zhao Q."/>
            <person name="Li H.-P."/>
            <person name="Zhang J.-L."/>
        </authorList>
    </citation>
    <scope>NUCLEOTIDE SEQUENCE [LARGE SCALE GENOMIC DNA]</scope>
    <source>
        <strain evidence="1 2">LC-T2</strain>
    </source>
</reference>
<proteinExistence type="predicted"/>
<keyword evidence="2" id="KW-1185">Reference proteome</keyword>
<protein>
    <submittedName>
        <fullName evidence="1">Uncharacterized protein</fullName>
    </submittedName>
</protein>
<organism evidence="1 2">
    <name type="scientific">Paenibacillus monticola</name>
    <dbReference type="NCBI Taxonomy" id="2666075"/>
    <lineage>
        <taxon>Bacteria</taxon>
        <taxon>Bacillati</taxon>
        <taxon>Bacillota</taxon>
        <taxon>Bacilli</taxon>
        <taxon>Bacillales</taxon>
        <taxon>Paenibacillaceae</taxon>
        <taxon>Paenibacillus</taxon>
    </lineage>
</organism>
<dbReference type="Proteomes" id="UP000463051">
    <property type="component" value="Unassembled WGS sequence"/>
</dbReference>
<dbReference type="AlphaFoldDB" id="A0A7X2H4D7"/>
<sequence>MKRMPFECPTEHYDERIFNIDEQICALINQRKEISGNNPGFPPFGYISKWASSFELYEDYLKAVFGTLRSEEHFKPMVEPSGFRKHIPVLKSIEKDEHFYSVTSLRQYSNASVITFSIDWDMATDISTNTHKHSHFELYLGEKYDCRMTNGGGTSGHSSYNYVVSPPLSDDISGTELVFKEYSDPFKNRSTGIEIVFRVE</sequence>
<evidence type="ECO:0000313" key="2">
    <source>
        <dbReference type="Proteomes" id="UP000463051"/>
    </source>
</evidence>